<sequence>VALPIEDVLSQGFGGVPQPPVSGVSGSEVSSCYSSPTSSPSSASPLYMSVPTSPEKATGESPILMNAPMNILNSNAKISGNILATGDKISSSLTTSPEIVTPTSSPEPILSVRTRSGFSSASVDKDTTPSRLHKGPYRGNKLLMIAAGSSTMVKRKTAFLNITSSSYSSKCISEILNQCHELALLKSCEHLLTREITQAEMHIICDCDMVDLYSQLRLLDIDIRNYILKAIGSICDLIKDVSSKLQNGAALLHMPIFSCSAKSLEKWNLSILGAKYAINCLKLERVLCINMGTLHTPFHLCSSSILDMAFCSAQKQENISNGCDKCNLRYVIRVNNSLSQYEDLLALYHQILLPVAFEFSPQLIIIFLSYEKETLGEISLPAAYASLLRLIQGLAGGRIVVLNGVFDGNRTPIEGVPAVLSALQDVPCNFPLTSFLSPSLYVKSEILRLMALRKNNWKSLELHALSSSFSSKSSDIKLEYADVKSRTVSQEGAKLGEYI</sequence>
<feature type="non-terminal residue" evidence="2">
    <location>
        <position position="1"/>
    </location>
</feature>
<dbReference type="AlphaFoldDB" id="A0AAN8XJ36"/>
<reference evidence="2 3" key="1">
    <citation type="submission" date="2023-11" db="EMBL/GenBank/DDBJ databases">
        <title>Halocaridina rubra genome assembly.</title>
        <authorList>
            <person name="Smith C."/>
        </authorList>
    </citation>
    <scope>NUCLEOTIDE SEQUENCE [LARGE SCALE GENOMIC DNA]</scope>
    <source>
        <strain evidence="2">EP-1</strain>
        <tissue evidence="2">Whole</tissue>
    </source>
</reference>
<proteinExistence type="predicted"/>
<evidence type="ECO:0000256" key="1">
    <source>
        <dbReference type="SAM" id="MobiDB-lite"/>
    </source>
</evidence>
<feature type="region of interest" description="Disordered" evidence="1">
    <location>
        <begin position="12"/>
        <end position="61"/>
    </location>
</feature>
<dbReference type="InterPro" id="IPR037138">
    <property type="entry name" value="His_deacetylse_dom_sf"/>
</dbReference>
<dbReference type="Gene3D" id="3.40.800.20">
    <property type="entry name" value="Histone deacetylase domain"/>
    <property type="match status" value="1"/>
</dbReference>
<gene>
    <name evidence="2" type="ORF">SK128_025330</name>
</gene>
<feature type="compositionally biased region" description="Low complexity" evidence="1">
    <location>
        <begin position="21"/>
        <end position="45"/>
    </location>
</feature>
<name>A0AAN8XJ36_HALRR</name>
<dbReference type="Proteomes" id="UP001381693">
    <property type="component" value="Unassembled WGS sequence"/>
</dbReference>
<protein>
    <submittedName>
        <fullName evidence="2">Uncharacterized protein</fullName>
    </submittedName>
</protein>
<comment type="caution">
    <text evidence="2">The sequence shown here is derived from an EMBL/GenBank/DDBJ whole genome shotgun (WGS) entry which is preliminary data.</text>
</comment>
<keyword evidence="3" id="KW-1185">Reference proteome</keyword>
<feature type="region of interest" description="Disordered" evidence="1">
    <location>
        <begin position="115"/>
        <end position="134"/>
    </location>
</feature>
<evidence type="ECO:0000313" key="2">
    <source>
        <dbReference type="EMBL" id="KAK7079610.1"/>
    </source>
</evidence>
<evidence type="ECO:0000313" key="3">
    <source>
        <dbReference type="Proteomes" id="UP001381693"/>
    </source>
</evidence>
<dbReference type="EMBL" id="JAXCGZ010006667">
    <property type="protein sequence ID" value="KAK7079610.1"/>
    <property type="molecule type" value="Genomic_DNA"/>
</dbReference>
<accession>A0AAN8XJ36</accession>
<organism evidence="2 3">
    <name type="scientific">Halocaridina rubra</name>
    <name type="common">Hawaiian red shrimp</name>
    <dbReference type="NCBI Taxonomy" id="373956"/>
    <lineage>
        <taxon>Eukaryota</taxon>
        <taxon>Metazoa</taxon>
        <taxon>Ecdysozoa</taxon>
        <taxon>Arthropoda</taxon>
        <taxon>Crustacea</taxon>
        <taxon>Multicrustacea</taxon>
        <taxon>Malacostraca</taxon>
        <taxon>Eumalacostraca</taxon>
        <taxon>Eucarida</taxon>
        <taxon>Decapoda</taxon>
        <taxon>Pleocyemata</taxon>
        <taxon>Caridea</taxon>
        <taxon>Atyoidea</taxon>
        <taxon>Atyidae</taxon>
        <taxon>Halocaridina</taxon>
    </lineage>
</organism>